<proteinExistence type="predicted"/>
<organism evidence="1">
    <name type="scientific">virus sp. ctrcb4</name>
    <dbReference type="NCBI Taxonomy" id="2825824"/>
    <lineage>
        <taxon>Viruses</taxon>
    </lineage>
</organism>
<sequence length="43" mass="4795">MTLLSRSSESKKLYLSHLLPSIVKVSDICNISLFAISLFPRVS</sequence>
<reference evidence="1" key="1">
    <citation type="journal article" date="2021" name="Proc. Natl. Acad. Sci. U.S.A.">
        <title>A Catalog of Tens of Thousands of Viruses from Human Metagenomes Reveals Hidden Associations with Chronic Diseases.</title>
        <authorList>
            <person name="Tisza M.J."/>
            <person name="Buck C.B."/>
        </authorList>
    </citation>
    <scope>NUCLEOTIDE SEQUENCE</scope>
    <source>
        <strain evidence="1">Ctrcb4</strain>
    </source>
</reference>
<name>A0A8S5RPQ5_9VIRU</name>
<accession>A0A8S5RPQ5</accession>
<evidence type="ECO:0000313" key="1">
    <source>
        <dbReference type="EMBL" id="DAE33155.1"/>
    </source>
</evidence>
<protein>
    <submittedName>
        <fullName evidence="1">Uncharacterized protein</fullName>
    </submittedName>
</protein>
<dbReference type="EMBL" id="BK059132">
    <property type="protein sequence ID" value="DAE33155.1"/>
    <property type="molecule type" value="Genomic_DNA"/>
</dbReference>